<dbReference type="Gene3D" id="3.40.50.150">
    <property type="entry name" value="Vaccinia Virus protein VP39"/>
    <property type="match status" value="1"/>
</dbReference>
<dbReference type="GO" id="GO:0008757">
    <property type="term" value="F:S-adenosylmethionine-dependent methyltransferase activity"/>
    <property type="evidence" value="ECO:0007669"/>
    <property type="project" value="InterPro"/>
</dbReference>
<dbReference type="SUPFAM" id="SSF53335">
    <property type="entry name" value="S-adenosyl-L-methionine-dependent methyltransferases"/>
    <property type="match status" value="1"/>
</dbReference>
<dbReference type="Pfam" id="PF08241">
    <property type="entry name" value="Methyltransf_11"/>
    <property type="match status" value="1"/>
</dbReference>
<dbReference type="Proteomes" id="UP000177797">
    <property type="component" value="Unassembled WGS sequence"/>
</dbReference>
<proteinExistence type="predicted"/>
<dbReference type="EMBL" id="MHSA01000025">
    <property type="protein sequence ID" value="OHA33753.1"/>
    <property type="molecule type" value="Genomic_DNA"/>
</dbReference>
<gene>
    <name evidence="2" type="ORF">A2938_00395</name>
</gene>
<comment type="caution">
    <text evidence="2">The sequence shown here is derived from an EMBL/GenBank/DDBJ whole genome shotgun (WGS) entry which is preliminary data.</text>
</comment>
<accession>A0A1G2NCH0</accession>
<dbReference type="AlphaFoldDB" id="A0A1G2NCH0"/>
<name>A0A1G2NCH0_9BACT</name>
<reference evidence="2 3" key="1">
    <citation type="journal article" date="2016" name="Nat. Commun.">
        <title>Thousands of microbial genomes shed light on interconnected biogeochemical processes in an aquifer system.</title>
        <authorList>
            <person name="Anantharaman K."/>
            <person name="Brown C.T."/>
            <person name="Hug L.A."/>
            <person name="Sharon I."/>
            <person name="Castelle C.J."/>
            <person name="Probst A.J."/>
            <person name="Thomas B.C."/>
            <person name="Singh A."/>
            <person name="Wilkins M.J."/>
            <person name="Karaoz U."/>
            <person name="Brodie E.L."/>
            <person name="Williams K.H."/>
            <person name="Hubbard S.S."/>
            <person name="Banfield J.F."/>
        </authorList>
    </citation>
    <scope>NUCLEOTIDE SEQUENCE [LARGE SCALE GENOMIC DNA]</scope>
</reference>
<sequence length="269" mass="31291">MSLKRLLYFYYIARGFCSSLFRGHSARRFAHVRAVYERNYVQESNHMFLHKKRKFYVRGKLLVLPVWEYKRFLLLRFAEIVKHFGAATVLELGSGRGLNLLALAVLVPYLKEACGIELSGEGVRAAEENVERPPFEELQLLTGVSREEIERRIRSVHFQFTEGSIIEPHCAPASVDVVFSNSVIEQLPRDYLNAFREARCAARLGSFFSEPFREAQRNPFLLMYLRNIDYFRSSYREAEKAGWRVHSFEIPDMQKFDFNTGILVCKPSS</sequence>
<evidence type="ECO:0000313" key="3">
    <source>
        <dbReference type="Proteomes" id="UP000177797"/>
    </source>
</evidence>
<evidence type="ECO:0000313" key="2">
    <source>
        <dbReference type="EMBL" id="OHA33753.1"/>
    </source>
</evidence>
<dbReference type="InterPro" id="IPR013216">
    <property type="entry name" value="Methyltransf_11"/>
</dbReference>
<dbReference type="InterPro" id="IPR029063">
    <property type="entry name" value="SAM-dependent_MTases_sf"/>
</dbReference>
<evidence type="ECO:0000259" key="1">
    <source>
        <dbReference type="Pfam" id="PF08241"/>
    </source>
</evidence>
<feature type="domain" description="Methyltransferase type 11" evidence="1">
    <location>
        <begin position="90"/>
        <end position="200"/>
    </location>
</feature>
<protein>
    <recommendedName>
        <fullName evidence="1">Methyltransferase type 11 domain-containing protein</fullName>
    </recommendedName>
</protein>
<organism evidence="2 3">
    <name type="scientific">Candidatus Taylorbacteria bacterium RIFCSPLOWO2_01_FULL_48_100</name>
    <dbReference type="NCBI Taxonomy" id="1802322"/>
    <lineage>
        <taxon>Bacteria</taxon>
        <taxon>Candidatus Tayloriibacteriota</taxon>
    </lineage>
</organism>